<evidence type="ECO:0000256" key="4">
    <source>
        <dbReference type="SAM" id="MobiDB-lite"/>
    </source>
</evidence>
<gene>
    <name evidence="5" type="ORF">ACFSBW_06225</name>
</gene>
<protein>
    <submittedName>
        <fullName evidence="5">Archaea-specific SMC-related protein</fullName>
    </submittedName>
</protein>
<dbReference type="NCBIfam" id="NF045487">
    <property type="entry name" value="ASRP"/>
    <property type="match status" value="1"/>
</dbReference>
<keyword evidence="1 3" id="KW-0175">Coiled coil</keyword>
<comment type="similarity">
    <text evidence="2">Belongs to the Sph1/Sph2 family.</text>
</comment>
<name>A0ABD6D582_9EURY</name>
<evidence type="ECO:0000256" key="2">
    <source>
        <dbReference type="ARBA" id="ARBA00049666"/>
    </source>
</evidence>
<evidence type="ECO:0000313" key="6">
    <source>
        <dbReference type="Proteomes" id="UP001597052"/>
    </source>
</evidence>
<organism evidence="5 6">
    <name type="scientific">Halohasta litorea</name>
    <dbReference type="NCBI Taxonomy" id="869891"/>
    <lineage>
        <taxon>Archaea</taxon>
        <taxon>Methanobacteriati</taxon>
        <taxon>Methanobacteriota</taxon>
        <taxon>Stenosarchaea group</taxon>
        <taxon>Halobacteria</taxon>
        <taxon>Halobacteriales</taxon>
        <taxon>Haloferacaceae</taxon>
        <taxon>Halohasta</taxon>
    </lineage>
</organism>
<evidence type="ECO:0000256" key="1">
    <source>
        <dbReference type="ARBA" id="ARBA00023054"/>
    </source>
</evidence>
<reference evidence="5 6" key="1">
    <citation type="journal article" date="2019" name="Int. J. Syst. Evol. Microbiol.">
        <title>The Global Catalogue of Microorganisms (GCM) 10K type strain sequencing project: providing services to taxonomists for standard genome sequencing and annotation.</title>
        <authorList>
            <consortium name="The Broad Institute Genomics Platform"/>
            <consortium name="The Broad Institute Genome Sequencing Center for Infectious Disease"/>
            <person name="Wu L."/>
            <person name="Ma J."/>
        </authorList>
    </citation>
    <scope>NUCLEOTIDE SEQUENCE [LARGE SCALE GENOMIC DNA]</scope>
    <source>
        <strain evidence="5 6">CGMCC 1.10593</strain>
    </source>
</reference>
<dbReference type="Gene3D" id="3.40.50.300">
    <property type="entry name" value="P-loop containing nucleotide triphosphate hydrolases"/>
    <property type="match status" value="2"/>
</dbReference>
<dbReference type="EMBL" id="JBHUDM010000002">
    <property type="protein sequence ID" value="MFD1641469.1"/>
    <property type="molecule type" value="Genomic_DNA"/>
</dbReference>
<keyword evidence="6" id="KW-1185">Reference proteome</keyword>
<dbReference type="InterPro" id="IPR027417">
    <property type="entry name" value="P-loop_NTPase"/>
</dbReference>
<proteinExistence type="inferred from homology"/>
<dbReference type="RefSeq" id="WP_256396927.1">
    <property type="nucleotide sequence ID" value="NZ_JANHDJ010000005.1"/>
</dbReference>
<accession>A0ABD6D582</accession>
<feature type="region of interest" description="Disordered" evidence="4">
    <location>
        <begin position="372"/>
        <end position="401"/>
    </location>
</feature>
<dbReference type="Proteomes" id="UP001597052">
    <property type="component" value="Unassembled WGS sequence"/>
</dbReference>
<dbReference type="PANTHER" id="PTHR32114">
    <property type="entry name" value="ABC TRANSPORTER ABCH.3"/>
    <property type="match status" value="1"/>
</dbReference>
<evidence type="ECO:0000313" key="5">
    <source>
        <dbReference type="EMBL" id="MFD1641469.1"/>
    </source>
</evidence>
<dbReference type="SUPFAM" id="SSF52540">
    <property type="entry name" value="P-loop containing nucleoside triphosphate hydrolases"/>
    <property type="match status" value="1"/>
</dbReference>
<sequence>MGQSEMSEAALSVSVRNLGGIDESTVRLRTGVNVLSGRNATNRTSLLRALMGALGSDGVSLKADRDAGEVTLQTPDGTYSRQLERRNGRVHTSGEPYLDDPTLADLFAFLLESNEARQAVSRGDDLRELIMRPVDVEAINEAIEETHAEKRRLDERIKKLSGLESELPELEAEKSELDTEIADIEAEIDEKRAEIDAMDGTVEATRAEQEALDELQTVQTELEETRFQRETERESIETLREQRAEIEAELDELPEPSTDERERIDRQLEECRQRRSELDSTTSQLQSVIQFNEEMLNGTPPAIAEALRDGESTETVTDQLLTDSESVVCWTCGSDIEQGEIESTLDRLRSLRQEMLSERRGLGEEIDELTERQRDLEAASDTRSSLQDRLHRTDEELDDRTDRVEALSAELEELRERATELEAEIEDHEQAADSTVLEHHTEINQLEFELGRLENDRERIDSRIDEIEATLDEREALEAEREELQERLAELRTQVDKLESEAVEAFNTHIDRVVEILDYDNIERIWIERTTEQVTEGRRTVEQSAFRLHIVRRTEEGRSYEDTIGHLSESEREVTGLVFALAGYLVHEVHEVVPFMLLDSLEAIDSDRIAALVEYLDDYVETIVVALLPEDAQALDDDYHRVTDI</sequence>
<feature type="coiled-coil region" evidence="3">
    <location>
        <begin position="136"/>
        <end position="281"/>
    </location>
</feature>
<dbReference type="AlphaFoldDB" id="A0ABD6D582"/>
<dbReference type="PANTHER" id="PTHR32114:SF2">
    <property type="entry name" value="ABC TRANSPORTER ABCH.3"/>
    <property type="match status" value="1"/>
</dbReference>
<evidence type="ECO:0000256" key="3">
    <source>
        <dbReference type="SAM" id="Coils"/>
    </source>
</evidence>
<comment type="caution">
    <text evidence="5">The sequence shown here is derived from an EMBL/GenBank/DDBJ whole genome shotgun (WGS) entry which is preliminary data.</text>
</comment>
<feature type="compositionally biased region" description="Basic and acidic residues" evidence="4">
    <location>
        <begin position="386"/>
        <end position="401"/>
    </location>
</feature>